<organism evidence="1">
    <name type="scientific">uncultured Gemmatimonadota bacterium</name>
    <dbReference type="NCBI Taxonomy" id="203437"/>
    <lineage>
        <taxon>Bacteria</taxon>
        <taxon>Pseudomonadati</taxon>
        <taxon>Gemmatimonadota</taxon>
        <taxon>environmental samples</taxon>
    </lineage>
</organism>
<protein>
    <recommendedName>
        <fullName evidence="2">Response regulatory domain-containing protein</fullName>
    </recommendedName>
</protein>
<gene>
    <name evidence="1" type="ORF">AVDCRST_MAG89-993</name>
</gene>
<proteinExistence type="predicted"/>
<sequence length="28" mass="3280">MKVRTYVVDDEPIARAGLRAMLRAFDWV</sequence>
<dbReference type="EMBL" id="CADCTV010000219">
    <property type="protein sequence ID" value="CAA9309058.1"/>
    <property type="molecule type" value="Genomic_DNA"/>
</dbReference>
<reference evidence="1" key="1">
    <citation type="submission" date="2020-02" db="EMBL/GenBank/DDBJ databases">
        <authorList>
            <person name="Meier V. D."/>
        </authorList>
    </citation>
    <scope>NUCLEOTIDE SEQUENCE</scope>
    <source>
        <strain evidence="1">AVDCRST_MAG89</strain>
    </source>
</reference>
<evidence type="ECO:0000313" key="1">
    <source>
        <dbReference type="EMBL" id="CAA9309058.1"/>
    </source>
</evidence>
<dbReference type="AlphaFoldDB" id="A0A6J4KL63"/>
<name>A0A6J4KL63_9BACT</name>
<accession>A0A6J4KL63</accession>
<evidence type="ECO:0008006" key="2">
    <source>
        <dbReference type="Google" id="ProtNLM"/>
    </source>
</evidence>
<feature type="non-terminal residue" evidence="1">
    <location>
        <position position="28"/>
    </location>
</feature>